<keyword evidence="3" id="KW-1185">Reference proteome</keyword>
<dbReference type="AlphaFoldDB" id="A0A1H0NQR1"/>
<evidence type="ECO:0000313" key="3">
    <source>
        <dbReference type="Proteomes" id="UP000199073"/>
    </source>
</evidence>
<sequence length="153" mass="17255">MDLKQQEKNEILISVYSGQRQESLQHRQSIYNSFSLAIAGLLVILGGLLAGGPINTYIRVVSGIGILAFCIYISLFIKQQRNESDKGLAIMLKIEKEWGLYEKDRYIKNETVLPESFAVPGRMAGEYSIADFFHSYILFILAAINILVIFFKG</sequence>
<evidence type="ECO:0000256" key="1">
    <source>
        <dbReference type="SAM" id="Phobius"/>
    </source>
</evidence>
<gene>
    <name evidence="2" type="ORF">SAMN05660330_01402</name>
</gene>
<proteinExistence type="predicted"/>
<name>A0A1H0NQR1_9BACT</name>
<feature type="transmembrane region" description="Helical" evidence="1">
    <location>
        <begin position="30"/>
        <end position="50"/>
    </location>
</feature>
<accession>A0A1H0NQR1</accession>
<keyword evidence="1" id="KW-1133">Transmembrane helix</keyword>
<feature type="transmembrane region" description="Helical" evidence="1">
    <location>
        <begin position="132"/>
        <end position="151"/>
    </location>
</feature>
<feature type="transmembrane region" description="Helical" evidence="1">
    <location>
        <begin position="56"/>
        <end position="77"/>
    </location>
</feature>
<evidence type="ECO:0000313" key="2">
    <source>
        <dbReference type="EMBL" id="SDO94896.1"/>
    </source>
</evidence>
<dbReference type="EMBL" id="FNJI01000008">
    <property type="protein sequence ID" value="SDO94896.1"/>
    <property type="molecule type" value="Genomic_DNA"/>
</dbReference>
<protein>
    <submittedName>
        <fullName evidence="2">Uncharacterized protein</fullName>
    </submittedName>
</protein>
<dbReference type="Proteomes" id="UP000199073">
    <property type="component" value="Unassembled WGS sequence"/>
</dbReference>
<keyword evidence="1" id="KW-0472">Membrane</keyword>
<dbReference type="STRING" id="91360.SAMN05660330_01402"/>
<organism evidence="2 3">
    <name type="scientific">Desulforhopalus singaporensis</name>
    <dbReference type="NCBI Taxonomy" id="91360"/>
    <lineage>
        <taxon>Bacteria</taxon>
        <taxon>Pseudomonadati</taxon>
        <taxon>Thermodesulfobacteriota</taxon>
        <taxon>Desulfobulbia</taxon>
        <taxon>Desulfobulbales</taxon>
        <taxon>Desulfocapsaceae</taxon>
        <taxon>Desulforhopalus</taxon>
    </lineage>
</organism>
<keyword evidence="1" id="KW-0812">Transmembrane</keyword>
<reference evidence="2 3" key="1">
    <citation type="submission" date="2016-10" db="EMBL/GenBank/DDBJ databases">
        <authorList>
            <person name="de Groot N.N."/>
        </authorList>
    </citation>
    <scope>NUCLEOTIDE SEQUENCE [LARGE SCALE GENOMIC DNA]</scope>
    <source>
        <strain evidence="2 3">DSM 12130</strain>
    </source>
</reference>
<dbReference type="RefSeq" id="WP_092221238.1">
    <property type="nucleotide sequence ID" value="NZ_FNJI01000008.1"/>
</dbReference>